<comment type="caution">
    <text evidence="5">The sequence shown here is derived from an EMBL/GenBank/DDBJ whole genome shotgun (WGS) entry which is preliminary data.</text>
</comment>
<evidence type="ECO:0000256" key="1">
    <source>
        <dbReference type="ARBA" id="ARBA00023157"/>
    </source>
</evidence>
<keyword evidence="2" id="KW-0720">Serine protease</keyword>
<dbReference type="Gene3D" id="2.40.10.10">
    <property type="entry name" value="Trypsin-like serine proteases"/>
    <property type="match status" value="2"/>
</dbReference>
<dbReference type="EC" id="3.4.21.-" evidence="5"/>
<dbReference type="Proteomes" id="UP001570417">
    <property type="component" value="Unassembled WGS sequence"/>
</dbReference>
<reference evidence="5 6" key="1">
    <citation type="journal article" date="2024" name="ISME J.">
        <title>Tailless and filamentous prophages are predominant in marine Vibrio.</title>
        <authorList>
            <person name="Steensen K."/>
            <person name="Seneca J."/>
            <person name="Bartlau N."/>
            <person name="Yu X.A."/>
            <person name="Hussain F.A."/>
            <person name="Polz M.F."/>
        </authorList>
    </citation>
    <scope>NUCLEOTIDE SEQUENCE [LARGE SCALE GENOMIC DNA]</scope>
    <source>
        <strain evidence="5 6">10N.222.51.A1</strain>
    </source>
</reference>
<gene>
    <name evidence="5" type="ORF">AB4566_14805</name>
</gene>
<organism evidence="5 6">
    <name type="scientific">Vibrio gallaecicus</name>
    <dbReference type="NCBI Taxonomy" id="552386"/>
    <lineage>
        <taxon>Bacteria</taxon>
        <taxon>Pseudomonadati</taxon>
        <taxon>Pseudomonadota</taxon>
        <taxon>Gammaproteobacteria</taxon>
        <taxon>Vibrionales</taxon>
        <taxon>Vibrionaceae</taxon>
        <taxon>Vibrio</taxon>
    </lineage>
</organism>
<dbReference type="PANTHER" id="PTHR24258:SF116">
    <property type="entry name" value="FI16631P1-RELATED"/>
    <property type="match status" value="1"/>
</dbReference>
<evidence type="ECO:0000259" key="4">
    <source>
        <dbReference type="PROSITE" id="PS50240"/>
    </source>
</evidence>
<accession>A0ABV4NEW5</accession>
<sequence length="392" mass="42138">MMFKKVLGVIVAIGIHSSANAIVLGTLDTDVTSRVTLRASNMAEFPICGGTLVTEQWVMTAAHCVVMGEGIDESSYYVTPPRELAITANAYDLNATDVNHYYSVSHVVVHPDYTRLSKFKVNSDNSRELVHTGLDSDIALLYLDRPVTGAALAQLASPQLMQSIEQRLTAEWDANTLTNYRNKNVTVSGWGTTTPLAAEPSVLLRKTTSTFLPISDCYQRLEAGNDIPGIIDSPVNITKLCTIPNEVTPLEPDQRTQYGNSACKGDSGGPLVDDVTGLQIGIVSGGPIIMPVCGSVTIPSFFTKISTYYNWVQSYITQATPPSEIIIAPNFITNLGDGTGGGPGGGIIPPSDCNDSISTKNCNFVQPDGGGTNAYWLSILLSLVLLRIYKRR</sequence>
<dbReference type="PROSITE" id="PS00135">
    <property type="entry name" value="TRYPSIN_SER"/>
    <property type="match status" value="1"/>
</dbReference>
<feature type="domain" description="Peptidase S1" evidence="4">
    <location>
        <begin position="22"/>
        <end position="317"/>
    </location>
</feature>
<keyword evidence="2 5" id="KW-0378">Hydrolase</keyword>
<feature type="signal peptide" evidence="3">
    <location>
        <begin position="1"/>
        <end position="21"/>
    </location>
</feature>
<protein>
    <submittedName>
        <fullName evidence="5">Trypsin-like serine protease</fullName>
        <ecNumber evidence="5">3.4.21.-</ecNumber>
    </submittedName>
</protein>
<evidence type="ECO:0000313" key="5">
    <source>
        <dbReference type="EMBL" id="MFA0569539.1"/>
    </source>
</evidence>
<evidence type="ECO:0000256" key="2">
    <source>
        <dbReference type="RuleBase" id="RU363034"/>
    </source>
</evidence>
<name>A0ABV4NEW5_9VIBR</name>
<dbReference type="SMART" id="SM00020">
    <property type="entry name" value="Tryp_SPc"/>
    <property type="match status" value="1"/>
</dbReference>
<dbReference type="PRINTS" id="PR00722">
    <property type="entry name" value="CHYMOTRYPSIN"/>
</dbReference>
<dbReference type="InterPro" id="IPR001314">
    <property type="entry name" value="Peptidase_S1A"/>
</dbReference>
<keyword evidence="2" id="KW-0645">Protease</keyword>
<dbReference type="PROSITE" id="PS50240">
    <property type="entry name" value="TRYPSIN_DOM"/>
    <property type="match status" value="1"/>
</dbReference>
<proteinExistence type="predicted"/>
<keyword evidence="3" id="KW-0732">Signal</keyword>
<dbReference type="InterPro" id="IPR018114">
    <property type="entry name" value="TRYPSIN_HIS"/>
</dbReference>
<keyword evidence="6" id="KW-1185">Reference proteome</keyword>
<keyword evidence="1" id="KW-1015">Disulfide bond</keyword>
<dbReference type="Pfam" id="PF00089">
    <property type="entry name" value="Trypsin"/>
    <property type="match status" value="1"/>
</dbReference>
<dbReference type="InterPro" id="IPR001254">
    <property type="entry name" value="Trypsin_dom"/>
</dbReference>
<dbReference type="SUPFAM" id="SSF50494">
    <property type="entry name" value="Trypsin-like serine proteases"/>
    <property type="match status" value="1"/>
</dbReference>
<dbReference type="GO" id="GO:0016787">
    <property type="term" value="F:hydrolase activity"/>
    <property type="evidence" value="ECO:0007669"/>
    <property type="project" value="UniProtKB-KW"/>
</dbReference>
<dbReference type="PANTHER" id="PTHR24258">
    <property type="entry name" value="SERINE PROTEASE-RELATED"/>
    <property type="match status" value="1"/>
</dbReference>
<dbReference type="EMBL" id="JBFRUW010000055">
    <property type="protein sequence ID" value="MFA0569539.1"/>
    <property type="molecule type" value="Genomic_DNA"/>
</dbReference>
<evidence type="ECO:0000256" key="3">
    <source>
        <dbReference type="SAM" id="SignalP"/>
    </source>
</evidence>
<dbReference type="InterPro" id="IPR009003">
    <property type="entry name" value="Peptidase_S1_PA"/>
</dbReference>
<feature type="chain" id="PRO_5045651100" evidence="3">
    <location>
        <begin position="22"/>
        <end position="392"/>
    </location>
</feature>
<dbReference type="CDD" id="cd00190">
    <property type="entry name" value="Tryp_SPc"/>
    <property type="match status" value="1"/>
</dbReference>
<evidence type="ECO:0000313" key="6">
    <source>
        <dbReference type="Proteomes" id="UP001570417"/>
    </source>
</evidence>
<dbReference type="InterPro" id="IPR033116">
    <property type="entry name" value="TRYPSIN_SER"/>
</dbReference>
<dbReference type="InterPro" id="IPR043504">
    <property type="entry name" value="Peptidase_S1_PA_chymotrypsin"/>
</dbReference>
<dbReference type="PROSITE" id="PS00134">
    <property type="entry name" value="TRYPSIN_HIS"/>
    <property type="match status" value="1"/>
</dbReference>